<evidence type="ECO:0000313" key="8">
    <source>
        <dbReference type="EMBL" id="MBK1876686.1"/>
    </source>
</evidence>
<dbReference type="AlphaFoldDB" id="A0A934RUJ4"/>
<evidence type="ECO:0000256" key="2">
    <source>
        <dbReference type="ARBA" id="ARBA00022692"/>
    </source>
</evidence>
<feature type="transmembrane region" description="Helical" evidence="6">
    <location>
        <begin position="153"/>
        <end position="171"/>
    </location>
</feature>
<sequence length="419" mass="45710">MPDQPPQATFTFRSDYLIGATICLATSLAASTVSIIRDGAPLTAPPWPANAIVLGLVAAWLFFIGLKGQRFAPTRLLGGLPFAICVIGHFFLWVLVAGTLPASDGSQLPTLVRKLGLSSPITSIPFNAALLLFLLNLGLATAGRITKLKKARLKFYVSHGGMWLLIAAGLLSSSDLERWELIVSEGDATAEVSNADGTQTRYLPFGVLLADFDIEFFTTQLTLVDVDETEIIWQKGEPLIDLEKGNIARIRGWELEVLESYEAAVPLGKTAYQPHDSPFAPPAAHLRATHLETGRTVQGWTTCGNDHVPTTTILAEGSDFRFAMALPRPKRFSSQVTILKKGEEPFPVKIEVNKPITIDGWKLNQLSYDETAGKASRWTVLEAVRDPWMPAIYVGLALLALGALMHLIDRVTIEKLTKN</sequence>
<evidence type="ECO:0000256" key="4">
    <source>
        <dbReference type="ARBA" id="ARBA00022989"/>
    </source>
</evidence>
<keyword evidence="2 6" id="KW-0812">Transmembrane</keyword>
<feature type="transmembrane region" description="Helical" evidence="6">
    <location>
        <begin position="48"/>
        <end position="66"/>
    </location>
</feature>
<dbReference type="Pfam" id="PF05140">
    <property type="entry name" value="ResB"/>
    <property type="match status" value="1"/>
</dbReference>
<feature type="domain" description="ResB-like" evidence="7">
    <location>
        <begin position="328"/>
        <end position="372"/>
    </location>
</feature>
<keyword evidence="5 6" id="KW-0472">Membrane</keyword>
<accession>A0A934RUJ4</accession>
<feature type="transmembrane region" description="Helical" evidence="6">
    <location>
        <begin position="120"/>
        <end position="141"/>
    </location>
</feature>
<evidence type="ECO:0000256" key="1">
    <source>
        <dbReference type="ARBA" id="ARBA00004141"/>
    </source>
</evidence>
<dbReference type="Proteomes" id="UP000617628">
    <property type="component" value="Unassembled WGS sequence"/>
</dbReference>
<dbReference type="GO" id="GO:0016020">
    <property type="term" value="C:membrane"/>
    <property type="evidence" value="ECO:0007669"/>
    <property type="project" value="UniProtKB-SubCell"/>
</dbReference>
<evidence type="ECO:0000256" key="6">
    <source>
        <dbReference type="SAM" id="Phobius"/>
    </source>
</evidence>
<dbReference type="PANTHER" id="PTHR31566:SF5">
    <property type="entry name" value="RESB-LIKE DOMAIN-CONTAINING PROTEIN"/>
    <property type="match status" value="1"/>
</dbReference>
<evidence type="ECO:0000259" key="7">
    <source>
        <dbReference type="Pfam" id="PF05140"/>
    </source>
</evidence>
<evidence type="ECO:0000256" key="3">
    <source>
        <dbReference type="ARBA" id="ARBA00022748"/>
    </source>
</evidence>
<feature type="transmembrane region" description="Helical" evidence="6">
    <location>
        <begin position="78"/>
        <end position="100"/>
    </location>
</feature>
<dbReference type="EMBL" id="JAENIL010000011">
    <property type="protein sequence ID" value="MBK1876686.1"/>
    <property type="molecule type" value="Genomic_DNA"/>
</dbReference>
<gene>
    <name evidence="8" type="ORF">JIN87_07390</name>
</gene>
<feature type="transmembrane region" description="Helical" evidence="6">
    <location>
        <begin position="16"/>
        <end position="36"/>
    </location>
</feature>
<dbReference type="GO" id="GO:0017004">
    <property type="term" value="P:cytochrome complex assembly"/>
    <property type="evidence" value="ECO:0007669"/>
    <property type="project" value="UniProtKB-KW"/>
</dbReference>
<organism evidence="8 9">
    <name type="scientific">Pelagicoccus mobilis</name>
    <dbReference type="NCBI Taxonomy" id="415221"/>
    <lineage>
        <taxon>Bacteria</taxon>
        <taxon>Pseudomonadati</taxon>
        <taxon>Verrucomicrobiota</taxon>
        <taxon>Opitutia</taxon>
        <taxon>Puniceicoccales</taxon>
        <taxon>Pelagicoccaceae</taxon>
        <taxon>Pelagicoccus</taxon>
    </lineage>
</organism>
<name>A0A934RUJ4_9BACT</name>
<comment type="subcellular location">
    <subcellularLocation>
        <location evidence="1">Membrane</location>
        <topology evidence="1">Multi-pass membrane protein</topology>
    </subcellularLocation>
</comment>
<proteinExistence type="predicted"/>
<evidence type="ECO:0000256" key="5">
    <source>
        <dbReference type="ARBA" id="ARBA00023136"/>
    </source>
</evidence>
<evidence type="ECO:0000313" key="9">
    <source>
        <dbReference type="Proteomes" id="UP000617628"/>
    </source>
</evidence>
<dbReference type="InterPro" id="IPR023494">
    <property type="entry name" value="Cyt_c_bgen_Ccs1/CcsB/ResB"/>
</dbReference>
<protein>
    <submittedName>
        <fullName evidence="8">Cytochrome c biogenesis protein ResB</fullName>
    </submittedName>
</protein>
<keyword evidence="9" id="KW-1185">Reference proteome</keyword>
<dbReference type="RefSeq" id="WP_200354903.1">
    <property type="nucleotide sequence ID" value="NZ_JAENIL010000011.1"/>
</dbReference>
<keyword evidence="3" id="KW-0201">Cytochrome c-type biogenesis</keyword>
<reference evidence="8" key="1">
    <citation type="submission" date="2021-01" db="EMBL/GenBank/DDBJ databases">
        <title>Modified the classification status of verrucomicrobia.</title>
        <authorList>
            <person name="Feng X."/>
        </authorList>
    </citation>
    <scope>NUCLEOTIDE SEQUENCE</scope>
    <source>
        <strain evidence="8">KCTC 13126</strain>
    </source>
</reference>
<feature type="transmembrane region" description="Helical" evidence="6">
    <location>
        <begin position="388"/>
        <end position="408"/>
    </location>
</feature>
<dbReference type="InterPro" id="IPR007816">
    <property type="entry name" value="ResB-like_domain"/>
</dbReference>
<comment type="caution">
    <text evidence="8">The sequence shown here is derived from an EMBL/GenBank/DDBJ whole genome shotgun (WGS) entry which is preliminary data.</text>
</comment>
<keyword evidence="4 6" id="KW-1133">Transmembrane helix</keyword>
<dbReference type="PANTHER" id="PTHR31566">
    <property type="entry name" value="CYTOCHROME C BIOGENESIS PROTEIN CCS1, CHLOROPLASTIC"/>
    <property type="match status" value="1"/>
</dbReference>